<sequence length="665" mass="75344">MKTLAVALGLVLVSVTLGISSERPERWKMRDKFHQMEAHRGCVVSKPDSLHDFDVLKYDLSISFDLVAQTLTGTTGVLIRSEVADLDSIFLHLVQLTVDSIWMTDRNLPFDHSAGVIEIGLDSTIPAGDTFQVNIAYQGHPAHEAWGGFWFTSKAAFNLGVGLNTDPPSMGRYWFPCYDVPNDKAEFDMSYTVPLGKVAVSNGILVDTIPDYPESTMTYVWSEHHPTSTYLVAVSISDYVVVPDSVYAWIYNYVYPEDSSKAVTSFRNVHRMMDAYETFFSPYHFDKFSFVETPKGDMEHQTCVSHYYLCINGGNNYDWLLAHELSHQWWGDWVTIADWRDIWLNEGFATYCEAIYQEYIGGWNAYHNYVVNSIMNYYLASGELFPIYDPQEMWGATSYEKGASVLHMLRHVITDSIFFDALNSYGDKYAYGNVVTPNFQAVCESVYGQDLDWFFDQWIYDWEYPKYVYSYWQSGVDTVRVVVTQEQTIGPVFVMPVDFRVGTSTGDTVVVGWVDESPESLTFAFEGANTDSFAFDPDDWILKLVRNEPGIAKRQNAYGRQGEKAHITVSPNPFARSIKLTLVSEMGTESEDAVSLYIYDITGQLVKTFHMGGDGEDSGEVPPGYCHTLVWDGKDDRGNGLPSGVYFCRFNSRHGSVSSKLVFLR</sequence>
<dbReference type="GO" id="GO:0070006">
    <property type="term" value="F:metalloaminopeptidase activity"/>
    <property type="evidence" value="ECO:0007669"/>
    <property type="project" value="TreeGrafter"/>
</dbReference>
<evidence type="ECO:0000313" key="14">
    <source>
        <dbReference type="EMBL" id="TET78098.1"/>
    </source>
</evidence>
<comment type="cofactor">
    <cofactor evidence="2">
        <name>Zn(2+)</name>
        <dbReference type="ChEBI" id="CHEBI:29105"/>
    </cofactor>
</comment>
<evidence type="ECO:0000256" key="3">
    <source>
        <dbReference type="ARBA" id="ARBA00010136"/>
    </source>
</evidence>
<dbReference type="PANTHER" id="PTHR11533:SF174">
    <property type="entry name" value="PUROMYCIN-SENSITIVE AMINOPEPTIDASE-RELATED"/>
    <property type="match status" value="1"/>
</dbReference>
<dbReference type="GO" id="GO:0006508">
    <property type="term" value="P:proteolysis"/>
    <property type="evidence" value="ECO:0007669"/>
    <property type="project" value="UniProtKB-KW"/>
</dbReference>
<organism evidence="14 15">
    <name type="scientific">candidate division TA06 bacterium</name>
    <dbReference type="NCBI Taxonomy" id="2250710"/>
    <lineage>
        <taxon>Bacteria</taxon>
        <taxon>Bacteria division TA06</taxon>
    </lineage>
</organism>
<dbReference type="Gene3D" id="1.10.390.10">
    <property type="entry name" value="Neutral Protease Domain 2"/>
    <property type="match status" value="1"/>
</dbReference>
<proteinExistence type="inferred from homology"/>
<dbReference type="PRINTS" id="PR00756">
    <property type="entry name" value="ALADIPTASE"/>
</dbReference>
<reference evidence="14 15" key="1">
    <citation type="submission" date="2019-03" db="EMBL/GenBank/DDBJ databases">
        <title>Metabolic potential of uncultured bacteria and archaea associated with petroleum seepage in deep-sea sediments.</title>
        <authorList>
            <person name="Dong X."/>
            <person name="Hubert C."/>
        </authorList>
    </citation>
    <scope>NUCLEOTIDE SEQUENCE [LARGE SCALE GENOMIC DNA]</scope>
    <source>
        <strain evidence="14">E29_bin36</strain>
    </source>
</reference>
<dbReference type="EMBL" id="SOIP01000516">
    <property type="protein sequence ID" value="TET78098.1"/>
    <property type="molecule type" value="Genomic_DNA"/>
</dbReference>
<dbReference type="InterPro" id="IPR014782">
    <property type="entry name" value="Peptidase_M1_dom"/>
</dbReference>
<evidence type="ECO:0000256" key="7">
    <source>
        <dbReference type="ARBA" id="ARBA00022670"/>
    </source>
</evidence>
<dbReference type="GO" id="GO:0005737">
    <property type="term" value="C:cytoplasm"/>
    <property type="evidence" value="ECO:0007669"/>
    <property type="project" value="TreeGrafter"/>
</dbReference>
<keyword evidence="11" id="KW-0482">Metalloprotease</keyword>
<keyword evidence="9" id="KW-0378">Hydrolase</keyword>
<dbReference type="SUPFAM" id="SSF63737">
    <property type="entry name" value="Leukotriene A4 hydrolase N-terminal domain"/>
    <property type="match status" value="1"/>
</dbReference>
<dbReference type="GO" id="GO:0043171">
    <property type="term" value="P:peptide catabolic process"/>
    <property type="evidence" value="ECO:0007669"/>
    <property type="project" value="TreeGrafter"/>
</dbReference>
<dbReference type="InterPro" id="IPR045357">
    <property type="entry name" value="Aminopeptidase_N-like_N"/>
</dbReference>
<protein>
    <recommendedName>
        <fullName evidence="5">Aminopeptidase N</fullName>
        <ecNumber evidence="4">3.4.11.2</ecNumber>
    </recommendedName>
</protein>
<evidence type="ECO:0000259" key="13">
    <source>
        <dbReference type="Pfam" id="PF17900"/>
    </source>
</evidence>
<feature type="domain" description="Peptidase M1 membrane alanine aminopeptidase" evidence="12">
    <location>
        <begin position="269"/>
        <end position="458"/>
    </location>
</feature>
<feature type="domain" description="Aminopeptidase N-like N-terminal" evidence="13">
    <location>
        <begin position="57"/>
        <end position="231"/>
    </location>
</feature>
<dbReference type="GO" id="GO:0042277">
    <property type="term" value="F:peptide binding"/>
    <property type="evidence" value="ECO:0007669"/>
    <property type="project" value="TreeGrafter"/>
</dbReference>
<comment type="catalytic activity">
    <reaction evidence="1">
        <text>Release of an N-terminal amino acid, Xaa-|-Yaa- from a peptide, amide or arylamide. Xaa is preferably Ala, but may be most amino acids including Pro (slow action). When a terminal hydrophobic residue is followed by a prolyl residue, the two may be released as an intact Xaa-Pro dipeptide.</text>
        <dbReference type="EC" id="3.4.11.2"/>
    </reaction>
</comment>
<evidence type="ECO:0000256" key="2">
    <source>
        <dbReference type="ARBA" id="ARBA00001947"/>
    </source>
</evidence>
<evidence type="ECO:0000313" key="15">
    <source>
        <dbReference type="Proteomes" id="UP000315534"/>
    </source>
</evidence>
<evidence type="ECO:0000256" key="11">
    <source>
        <dbReference type="ARBA" id="ARBA00023049"/>
    </source>
</evidence>
<dbReference type="SUPFAM" id="SSF55486">
    <property type="entry name" value="Metalloproteases ('zincins'), catalytic domain"/>
    <property type="match status" value="1"/>
</dbReference>
<dbReference type="EC" id="3.4.11.2" evidence="4"/>
<dbReference type="PANTHER" id="PTHR11533">
    <property type="entry name" value="PROTEASE M1 ZINC METALLOPROTEASE"/>
    <property type="match status" value="1"/>
</dbReference>
<dbReference type="GO" id="GO:0016285">
    <property type="term" value="F:alanyl aminopeptidase activity"/>
    <property type="evidence" value="ECO:0007669"/>
    <property type="project" value="UniProtKB-EC"/>
</dbReference>
<evidence type="ECO:0000256" key="8">
    <source>
        <dbReference type="ARBA" id="ARBA00022723"/>
    </source>
</evidence>
<dbReference type="GO" id="GO:0008270">
    <property type="term" value="F:zinc ion binding"/>
    <property type="evidence" value="ECO:0007669"/>
    <property type="project" value="InterPro"/>
</dbReference>
<evidence type="ECO:0000256" key="10">
    <source>
        <dbReference type="ARBA" id="ARBA00022833"/>
    </source>
</evidence>
<evidence type="ECO:0000256" key="6">
    <source>
        <dbReference type="ARBA" id="ARBA00022438"/>
    </source>
</evidence>
<dbReference type="AlphaFoldDB" id="A0A523XFQ8"/>
<name>A0A523XFQ8_UNCT6</name>
<evidence type="ECO:0000256" key="9">
    <source>
        <dbReference type="ARBA" id="ARBA00022801"/>
    </source>
</evidence>
<dbReference type="GO" id="GO:0005615">
    <property type="term" value="C:extracellular space"/>
    <property type="evidence" value="ECO:0007669"/>
    <property type="project" value="TreeGrafter"/>
</dbReference>
<dbReference type="InterPro" id="IPR001930">
    <property type="entry name" value="Peptidase_M1"/>
</dbReference>
<keyword evidence="7" id="KW-0645">Protease</keyword>
<dbReference type="Gene3D" id="2.60.40.1730">
    <property type="entry name" value="tricorn interacting facor f3 domain"/>
    <property type="match status" value="1"/>
</dbReference>
<evidence type="ECO:0000256" key="5">
    <source>
        <dbReference type="ARBA" id="ARBA00015611"/>
    </source>
</evidence>
<keyword evidence="10" id="KW-0862">Zinc</keyword>
<evidence type="ECO:0000256" key="4">
    <source>
        <dbReference type="ARBA" id="ARBA00012564"/>
    </source>
</evidence>
<dbReference type="Proteomes" id="UP000315534">
    <property type="component" value="Unassembled WGS sequence"/>
</dbReference>
<dbReference type="Pfam" id="PF01433">
    <property type="entry name" value="Peptidase_M1"/>
    <property type="match status" value="1"/>
</dbReference>
<dbReference type="InterPro" id="IPR050344">
    <property type="entry name" value="Peptidase_M1_aminopeptidases"/>
</dbReference>
<comment type="caution">
    <text evidence="14">The sequence shown here is derived from an EMBL/GenBank/DDBJ whole genome shotgun (WGS) entry which is preliminary data.</text>
</comment>
<gene>
    <name evidence="14" type="ORF">E3J38_09020</name>
</gene>
<dbReference type="InterPro" id="IPR027268">
    <property type="entry name" value="Peptidase_M4/M1_CTD_sf"/>
</dbReference>
<dbReference type="InterPro" id="IPR042097">
    <property type="entry name" value="Aminopeptidase_N-like_N_sf"/>
</dbReference>
<accession>A0A523XFQ8</accession>
<keyword evidence="8" id="KW-0479">Metal-binding</keyword>
<dbReference type="Gene3D" id="2.60.40.4070">
    <property type="match status" value="1"/>
</dbReference>
<dbReference type="GO" id="GO:0016020">
    <property type="term" value="C:membrane"/>
    <property type="evidence" value="ECO:0007669"/>
    <property type="project" value="TreeGrafter"/>
</dbReference>
<evidence type="ECO:0000259" key="12">
    <source>
        <dbReference type="Pfam" id="PF01433"/>
    </source>
</evidence>
<comment type="similarity">
    <text evidence="3">Belongs to the peptidase M1 family.</text>
</comment>
<dbReference type="CDD" id="cd09603">
    <property type="entry name" value="M1_APN_like"/>
    <property type="match status" value="1"/>
</dbReference>
<keyword evidence="6" id="KW-0031">Aminopeptidase</keyword>
<evidence type="ECO:0000256" key="1">
    <source>
        <dbReference type="ARBA" id="ARBA00000098"/>
    </source>
</evidence>
<dbReference type="Pfam" id="PF17900">
    <property type="entry name" value="Peptidase_M1_N"/>
    <property type="match status" value="1"/>
</dbReference>